<dbReference type="InterPro" id="IPR002645">
    <property type="entry name" value="STAS_dom"/>
</dbReference>
<dbReference type="Pfam" id="PF01740">
    <property type="entry name" value="STAS"/>
    <property type="match status" value="1"/>
</dbReference>
<evidence type="ECO:0000259" key="2">
    <source>
        <dbReference type="PROSITE" id="PS50801"/>
    </source>
</evidence>
<comment type="caution">
    <text evidence="3">The sequence shown here is derived from an EMBL/GenBank/DDBJ whole genome shotgun (WGS) entry which is preliminary data.</text>
</comment>
<accession>A0ABW6P4P1</accession>
<feature type="region of interest" description="Disordered" evidence="1">
    <location>
        <begin position="135"/>
        <end position="170"/>
    </location>
</feature>
<feature type="region of interest" description="Disordered" evidence="1">
    <location>
        <begin position="1"/>
        <end position="20"/>
    </location>
</feature>
<evidence type="ECO:0000256" key="1">
    <source>
        <dbReference type="SAM" id="MobiDB-lite"/>
    </source>
</evidence>
<keyword evidence="4" id="KW-1185">Reference proteome</keyword>
<feature type="compositionally biased region" description="Pro residues" evidence="1">
    <location>
        <begin position="139"/>
        <end position="150"/>
    </location>
</feature>
<dbReference type="Gene3D" id="3.30.750.24">
    <property type="entry name" value="STAS domain"/>
    <property type="match status" value="1"/>
</dbReference>
<gene>
    <name evidence="3" type="ORF">ACFYU5_18340</name>
</gene>
<organism evidence="3 4">
    <name type="scientific">Nocardia aobensis</name>
    <dbReference type="NCBI Taxonomy" id="257277"/>
    <lineage>
        <taxon>Bacteria</taxon>
        <taxon>Bacillati</taxon>
        <taxon>Actinomycetota</taxon>
        <taxon>Actinomycetes</taxon>
        <taxon>Mycobacteriales</taxon>
        <taxon>Nocardiaceae</taxon>
        <taxon>Nocardia</taxon>
    </lineage>
</organism>
<name>A0ABW6P4P1_9NOCA</name>
<protein>
    <submittedName>
        <fullName evidence="3">STAS domain-containing protein</fullName>
    </submittedName>
</protein>
<dbReference type="Proteomes" id="UP001601442">
    <property type="component" value="Unassembled WGS sequence"/>
</dbReference>
<dbReference type="CDD" id="cd07043">
    <property type="entry name" value="STAS_anti-anti-sigma_factors"/>
    <property type="match status" value="1"/>
</dbReference>
<proteinExistence type="predicted"/>
<dbReference type="InterPro" id="IPR036513">
    <property type="entry name" value="STAS_dom_sf"/>
</dbReference>
<dbReference type="RefSeq" id="WP_387395724.1">
    <property type="nucleotide sequence ID" value="NZ_JBIAMT010000003.1"/>
</dbReference>
<feature type="domain" description="STAS" evidence="2">
    <location>
        <begin position="28"/>
        <end position="137"/>
    </location>
</feature>
<dbReference type="PROSITE" id="PS50801">
    <property type="entry name" value="STAS"/>
    <property type="match status" value="1"/>
</dbReference>
<evidence type="ECO:0000313" key="3">
    <source>
        <dbReference type="EMBL" id="MFF0498374.1"/>
    </source>
</evidence>
<dbReference type="EMBL" id="JBIAMT010000003">
    <property type="protein sequence ID" value="MFF0498374.1"/>
    <property type="molecule type" value="Genomic_DNA"/>
</dbReference>
<evidence type="ECO:0000313" key="4">
    <source>
        <dbReference type="Proteomes" id="UP001601442"/>
    </source>
</evidence>
<sequence>MFPSEGEPQPGPPFDGAADAECGPHPDLRAVVRERCHAAILCFRGEADTAALAVWRELIRSGAAFARQAGGHLVIDATRLSFLGWRALAVLAEEADRLPVDLALVSTSPTVARMVDAGDIDAHVPLYGTVVEALGPSGPVGPPRPAPSTSPTPSRGRHRPSVRTACPKAE</sequence>
<reference evidence="3 4" key="1">
    <citation type="submission" date="2024-10" db="EMBL/GenBank/DDBJ databases">
        <title>The Natural Products Discovery Center: Release of the First 8490 Sequenced Strains for Exploring Actinobacteria Biosynthetic Diversity.</title>
        <authorList>
            <person name="Kalkreuter E."/>
            <person name="Kautsar S.A."/>
            <person name="Yang D."/>
            <person name="Bader C.D."/>
            <person name="Teijaro C.N."/>
            <person name="Fluegel L."/>
            <person name="Davis C.M."/>
            <person name="Simpson J.R."/>
            <person name="Lauterbach L."/>
            <person name="Steele A.D."/>
            <person name="Gui C."/>
            <person name="Meng S."/>
            <person name="Li G."/>
            <person name="Viehrig K."/>
            <person name="Ye F."/>
            <person name="Su P."/>
            <person name="Kiefer A.F."/>
            <person name="Nichols A."/>
            <person name="Cepeda A.J."/>
            <person name="Yan W."/>
            <person name="Fan B."/>
            <person name="Jiang Y."/>
            <person name="Adhikari A."/>
            <person name="Zheng C.-J."/>
            <person name="Schuster L."/>
            <person name="Cowan T.M."/>
            <person name="Smanski M.J."/>
            <person name="Chevrette M.G."/>
            <person name="De Carvalho L.P.S."/>
            <person name="Shen B."/>
        </authorList>
    </citation>
    <scope>NUCLEOTIDE SEQUENCE [LARGE SCALE GENOMIC DNA]</scope>
    <source>
        <strain evidence="3 4">NPDC004119</strain>
    </source>
</reference>
<dbReference type="SUPFAM" id="SSF52091">
    <property type="entry name" value="SpoIIaa-like"/>
    <property type="match status" value="1"/>
</dbReference>